<dbReference type="CDD" id="cd06710">
    <property type="entry name" value="PDZ_RGS12-like"/>
    <property type="match status" value="1"/>
</dbReference>
<dbReference type="PANTHER" id="PTHR22829">
    <property type="entry name" value="DEP DOMAIN PROTEIN"/>
    <property type="match status" value="1"/>
</dbReference>
<evidence type="ECO:0000256" key="1">
    <source>
        <dbReference type="ARBA" id="ARBA00022658"/>
    </source>
</evidence>
<dbReference type="SUPFAM" id="SSF46785">
    <property type="entry name" value="Winged helix' DNA-binding domain"/>
    <property type="match status" value="2"/>
</dbReference>
<evidence type="ECO:0000259" key="8">
    <source>
        <dbReference type="PROSITE" id="PS50010"/>
    </source>
</evidence>
<dbReference type="FunFam" id="2.30.42.10:FF:000116">
    <property type="entry name" value="Phosphatidylinositol-3,4,5-trisphosphate dependent Rac exchange factor 2"/>
    <property type="match status" value="1"/>
</dbReference>
<dbReference type="Gene3D" id="2.30.29.30">
    <property type="entry name" value="Pleckstrin-homology domain (PH domain)/Phosphotyrosine-binding domain (PTB)"/>
    <property type="match status" value="1"/>
</dbReference>
<dbReference type="PROSITE" id="PS00741">
    <property type="entry name" value="DH_1"/>
    <property type="match status" value="1"/>
</dbReference>
<feature type="domain" description="DEP" evidence="10">
    <location>
        <begin position="347"/>
        <end position="416"/>
    </location>
</feature>
<feature type="region of interest" description="Disordered" evidence="6">
    <location>
        <begin position="880"/>
        <end position="906"/>
    </location>
</feature>
<dbReference type="InterPro" id="IPR036034">
    <property type="entry name" value="PDZ_sf"/>
</dbReference>
<dbReference type="PROSITE" id="PS50106">
    <property type="entry name" value="PDZ"/>
    <property type="match status" value="2"/>
</dbReference>
<dbReference type="InterPro" id="IPR036388">
    <property type="entry name" value="WH-like_DNA-bd_sf"/>
</dbReference>
<evidence type="ECO:0000256" key="6">
    <source>
        <dbReference type="SAM" id="MobiDB-lite"/>
    </source>
</evidence>
<dbReference type="Pfam" id="PF00621">
    <property type="entry name" value="RhoGEF"/>
    <property type="match status" value="1"/>
</dbReference>
<feature type="domain" description="PDZ" evidence="9">
    <location>
        <begin position="442"/>
        <end position="491"/>
    </location>
</feature>
<dbReference type="Gene3D" id="1.20.900.10">
    <property type="entry name" value="Dbl homology (DH) domain"/>
    <property type="match status" value="1"/>
</dbReference>
<dbReference type="SUPFAM" id="SSF50729">
    <property type="entry name" value="PH domain-like"/>
    <property type="match status" value="1"/>
</dbReference>
<name>A0A8C9YKD6_SANLU</name>
<dbReference type="GeneTree" id="ENSGT00940000155894"/>
<dbReference type="SUPFAM" id="SSF50156">
    <property type="entry name" value="PDZ domain-like"/>
    <property type="match status" value="2"/>
</dbReference>
<dbReference type="SMART" id="SM00228">
    <property type="entry name" value="PDZ"/>
    <property type="match status" value="2"/>
</dbReference>
<dbReference type="GO" id="GO:0023051">
    <property type="term" value="P:regulation of signaling"/>
    <property type="evidence" value="ECO:0007669"/>
    <property type="project" value="TreeGrafter"/>
</dbReference>
<evidence type="ECO:0000259" key="7">
    <source>
        <dbReference type="PROSITE" id="PS50003"/>
    </source>
</evidence>
<feature type="domain" description="PDZ" evidence="9">
    <location>
        <begin position="527"/>
        <end position="586"/>
    </location>
</feature>
<dbReference type="InterPro" id="IPR035899">
    <property type="entry name" value="DBL_dom_sf"/>
</dbReference>
<dbReference type="FunFam" id="1.10.10.10:FF:000094">
    <property type="entry name" value="Phosphatidylinositol-3,4,5-trisphosphate dependent Rac exchange factor 1"/>
    <property type="match status" value="1"/>
</dbReference>
<dbReference type="InterPro" id="IPR001478">
    <property type="entry name" value="PDZ"/>
</dbReference>
<dbReference type="GO" id="GO:0005886">
    <property type="term" value="C:plasma membrane"/>
    <property type="evidence" value="ECO:0007669"/>
    <property type="project" value="TreeGrafter"/>
</dbReference>
<dbReference type="SMART" id="SM00049">
    <property type="entry name" value="DEP"/>
    <property type="match status" value="2"/>
</dbReference>
<dbReference type="InterPro" id="IPR011993">
    <property type="entry name" value="PH-like_dom_sf"/>
</dbReference>
<dbReference type="FunFam" id="1.10.10.10:FF:000090">
    <property type="entry name" value="Phosphatidylinositol-3,4,5-trisphosphate dependent Rac exchange factor 1"/>
    <property type="match status" value="1"/>
</dbReference>
<evidence type="ECO:0000256" key="4">
    <source>
        <dbReference type="ARBA" id="ARBA00070490"/>
    </source>
</evidence>
<dbReference type="InterPro" id="IPR036390">
    <property type="entry name" value="WH_DNA-bd_sf"/>
</dbReference>
<dbReference type="FunFam" id="2.30.29.30:FF:000055">
    <property type="entry name" value="Phosphatidylinositol 3,4,5-trisphosphate-dependent Rac exchanger 1 protein-like"/>
    <property type="match status" value="1"/>
</dbReference>
<dbReference type="InterPro" id="IPR055251">
    <property type="entry name" value="SOS1_NGEF_PH"/>
</dbReference>
<protein>
    <recommendedName>
        <fullName evidence="4">Phosphatidylinositol 3,4,5-trisphosphate-dependent Rac exchanger 2 protein</fullName>
    </recommendedName>
    <alternativeName>
        <fullName evidence="5">DEP domain-containing protein 2</fullName>
    </alternativeName>
</protein>
<keyword evidence="1" id="KW-0344">Guanine-nucleotide releasing factor</keyword>
<dbReference type="PANTHER" id="PTHR22829:SF1">
    <property type="entry name" value="PHOSPHATIDYLINOSITOL 3,4,5-TRISPHOSPHATE-DEPENDENT RAC EXCHANGER 2 PROTEIN"/>
    <property type="match status" value="1"/>
</dbReference>
<evidence type="ECO:0000313" key="11">
    <source>
        <dbReference type="Ensembl" id="ENSSLUP00000026135.1"/>
    </source>
</evidence>
<dbReference type="GO" id="GO:0007186">
    <property type="term" value="P:G protein-coupled receptor signaling pathway"/>
    <property type="evidence" value="ECO:0007669"/>
    <property type="project" value="TreeGrafter"/>
</dbReference>
<sequence length="1373" mass="155324">MLLGGRKNTEVPLEGYLVAPIQRICKYPLLLRELLKRTPKKHNDYALVQESLQVMKAVCSSINEAKRQMEKLEILEEWQSHIEGWEGSNITDTCTEMLMHGVLLKISAGNIQERIFFLFDKLLVYCKKKTRRLKNSKAATEGPRYLFRGRINTEVMEVENVDDGTADYHSSGNIVNNGWKIHNTAKNKWFVCMAKTPEEKQEWLEAIMKERERRKSLRLGMEQDTWVMVSEKGEKLYPLMAKGNLIKDRKRKLTTFPKCFLGSEFVSWLMEIGETDNPEEGVHLGQALLENGIIHHVTDKHQFKPEPVLYRFRYDDGTYHPRSDMHDVISKGVRLFCRLHSLFTPVIRDKDYHLRTYKSVVMANKLIDWLIAQGDCRTREEALILGVELCDNGFMHHVLEKSEFKDEPLLFRFFADEEMEGSNTKHKPMKHDLKIVENVISKSLLIRPSDGDYGFTLEERNRVPIIKSVEKGSPAEMAGLEVGKKLFAINGDLVFLRPFPEVEVLLRQCFNSKGPLRVLVSTKPRETVKIPDSADGLGFQIRGFGPSVVHAVGRGTVAAIAGLHPGQCIIKVNGINVSKESHASVIAHVTACRKYRRPTQVRREERKGINLTKLCSFISGGSVYLLLKKDHVSLTVDNVHLEYGVMYEYDSTAGIKCHVLEKMVEPKGFFSLTAKILEALARNDDTLVQMCGRLSSSCDVIPEELQVRFSAMCGERVEHINRRITNYRKFARVLKNRAWPTFKQAKAKVSPLHSSDFCPTNCHINVMEVSYPKTTTSLGSAFGVQLDNRKNTLEKGGRSSAEQGKLNPMVNVQHTITTMAAPSGHSLGRTEGHGLRFLLREEDLLTLDAYQKLLYKLTMVVKEMETHGAHIHDLLSSITHPPASEARTPESYISAESEGEKGERNGKKVCFNVAGDEQEDSGHDTISNRDSYSDCNSNRNSIASFTSICSSHCSSYVHSDEMDSGTQMQHSGHNMLRGAVVARAFEQTKCFTPGRGLHEFQQEMEPKVNCTKKLRLHVKQDPWNLPSSIQTLTQTIAKYVEEVKTRLLLVLLQYTDSEIQLRRDMVFCQSLVAAVCAFSEHLLAVLNQEAQEASRRWLEQIASAGLLFHFQSLLSPNLVSSRPAMLEDTQVALIDLEKVSFYFQQFEGEPLVANMPISYQVEGTRQALKVCFHLESFYFSQLPHRLKNGGGIKIYPVLFTQALESMEGYYYRDNVSVEEYQAQINAASLDKVKQYYKRLRAFYLDQSNMPPSSAPKAALIDKLMRPLNALEELYRLMESFISCRRTAACQYTACGASGVGLLTVASELCSRLGATHIVMCNSGVHRCTLSVTLEQAILLARNHGLPPRCIMQATDVMRKQVCFTHTCTPLLCT</sequence>
<dbReference type="PROSITE" id="PS50003">
    <property type="entry name" value="PH_DOMAIN"/>
    <property type="match status" value="1"/>
</dbReference>
<dbReference type="SUPFAM" id="SSF48065">
    <property type="entry name" value="DBL homology domain (DH-domain)"/>
    <property type="match status" value="1"/>
</dbReference>
<dbReference type="PROSITE" id="PS50010">
    <property type="entry name" value="DH_2"/>
    <property type="match status" value="1"/>
</dbReference>
<dbReference type="InterPro" id="IPR000219">
    <property type="entry name" value="DH_dom"/>
</dbReference>
<dbReference type="Gene3D" id="2.30.42.10">
    <property type="match status" value="2"/>
</dbReference>
<dbReference type="InterPro" id="IPR051832">
    <property type="entry name" value="mTOR-Rac_regulators"/>
</dbReference>
<dbReference type="CDD" id="cd01224">
    <property type="entry name" value="PH_Collybistin_ASEF"/>
    <property type="match status" value="1"/>
</dbReference>
<dbReference type="Gene3D" id="1.10.10.10">
    <property type="entry name" value="Winged helix-like DNA-binding domain superfamily/Winged helix DNA-binding domain"/>
    <property type="match status" value="2"/>
</dbReference>
<feature type="domain" description="DH" evidence="8">
    <location>
        <begin position="1"/>
        <end position="65"/>
    </location>
</feature>
<dbReference type="Proteomes" id="UP000694568">
    <property type="component" value="Unplaced"/>
</dbReference>
<organism evidence="11 12">
    <name type="scientific">Sander lucioperca</name>
    <name type="common">Pike-perch</name>
    <name type="synonym">Perca lucioperca</name>
    <dbReference type="NCBI Taxonomy" id="283035"/>
    <lineage>
        <taxon>Eukaryota</taxon>
        <taxon>Metazoa</taxon>
        <taxon>Chordata</taxon>
        <taxon>Craniata</taxon>
        <taxon>Vertebrata</taxon>
        <taxon>Euteleostomi</taxon>
        <taxon>Actinopterygii</taxon>
        <taxon>Neopterygii</taxon>
        <taxon>Teleostei</taxon>
        <taxon>Neoteleostei</taxon>
        <taxon>Acanthomorphata</taxon>
        <taxon>Eupercaria</taxon>
        <taxon>Perciformes</taxon>
        <taxon>Percoidei</taxon>
        <taxon>Percidae</taxon>
        <taxon>Luciopercinae</taxon>
        <taxon>Sander</taxon>
    </lineage>
</organism>
<dbReference type="CDD" id="cd04440">
    <property type="entry name" value="DEP_2_P-Rex"/>
    <property type="match status" value="1"/>
</dbReference>
<gene>
    <name evidence="11" type="primary">prex2</name>
</gene>
<dbReference type="InterPro" id="IPR000591">
    <property type="entry name" value="DEP_dom"/>
</dbReference>
<reference evidence="11" key="1">
    <citation type="submission" date="2025-08" db="UniProtKB">
        <authorList>
            <consortium name="Ensembl"/>
        </authorList>
    </citation>
    <scope>IDENTIFICATION</scope>
</reference>
<dbReference type="Ensembl" id="ENSSLUT00000026996.1">
    <property type="protein sequence ID" value="ENSSLUP00000026135.1"/>
    <property type="gene ID" value="ENSSLUG00000009099.1"/>
</dbReference>
<dbReference type="Pfam" id="PF22697">
    <property type="entry name" value="SOS1_NGEF_PH"/>
    <property type="match status" value="1"/>
</dbReference>
<comment type="subunit">
    <text evidence="3">Interacts with RAC1.</text>
</comment>
<evidence type="ECO:0000259" key="10">
    <source>
        <dbReference type="PROSITE" id="PS50186"/>
    </source>
</evidence>
<dbReference type="InterPro" id="IPR001849">
    <property type="entry name" value="PH_domain"/>
</dbReference>
<dbReference type="FunFam" id="2.30.42.10:FF:000085">
    <property type="entry name" value="Phosphatidylinositol-3,4,5-trisphosphate dependent Rac exchange factor 2"/>
    <property type="match status" value="1"/>
</dbReference>
<evidence type="ECO:0000256" key="2">
    <source>
        <dbReference type="ARBA" id="ARBA00058808"/>
    </source>
</evidence>
<dbReference type="GO" id="GO:0005085">
    <property type="term" value="F:guanyl-nucleotide exchange factor activity"/>
    <property type="evidence" value="ECO:0007669"/>
    <property type="project" value="UniProtKB-KW"/>
</dbReference>
<keyword evidence="12" id="KW-1185">Reference proteome</keyword>
<evidence type="ECO:0000256" key="5">
    <source>
        <dbReference type="ARBA" id="ARBA00079191"/>
    </source>
</evidence>
<dbReference type="SMART" id="SM00233">
    <property type="entry name" value="PH"/>
    <property type="match status" value="1"/>
</dbReference>
<dbReference type="GO" id="GO:0035556">
    <property type="term" value="P:intracellular signal transduction"/>
    <property type="evidence" value="ECO:0007669"/>
    <property type="project" value="InterPro"/>
</dbReference>
<dbReference type="GO" id="GO:0005096">
    <property type="term" value="F:GTPase activator activity"/>
    <property type="evidence" value="ECO:0007669"/>
    <property type="project" value="TreeGrafter"/>
</dbReference>
<feature type="domain" description="DEP" evidence="10">
    <location>
        <begin position="240"/>
        <end position="314"/>
    </location>
</feature>
<reference evidence="11" key="2">
    <citation type="submission" date="2025-09" db="UniProtKB">
        <authorList>
            <consortium name="Ensembl"/>
        </authorList>
    </citation>
    <scope>IDENTIFICATION</scope>
</reference>
<dbReference type="PROSITE" id="PS50186">
    <property type="entry name" value="DEP"/>
    <property type="match status" value="2"/>
</dbReference>
<dbReference type="Pfam" id="PF00610">
    <property type="entry name" value="DEP"/>
    <property type="match status" value="2"/>
</dbReference>
<evidence type="ECO:0000256" key="3">
    <source>
        <dbReference type="ARBA" id="ARBA00062636"/>
    </source>
</evidence>
<accession>A0A8C9YKD6</accession>
<evidence type="ECO:0000259" key="9">
    <source>
        <dbReference type="PROSITE" id="PS50106"/>
    </source>
</evidence>
<evidence type="ECO:0000313" key="12">
    <source>
        <dbReference type="Proteomes" id="UP000694568"/>
    </source>
</evidence>
<feature type="domain" description="PH" evidence="7">
    <location>
        <begin position="96"/>
        <end position="212"/>
    </location>
</feature>
<proteinExistence type="predicted"/>
<comment type="function">
    <text evidence="2">Functions as a RAC1 guanine nucleotide exchange factor (GEF), activating Rac proteins by exchanging bound GDP for free GTP. Its activity is synergistically activated by phosphatidylinositol 3,4,5-trisphosphate and the beta gamma subunits of heterotrimeric G protein. Mediates the activation of RAC1 in a PI3K-dependent manner. May be an important mediator of Rac signaling, acting directly downstream of both G protein-coupled receptors and phosphoinositide 3-kinase.</text>
</comment>
<dbReference type="InterPro" id="IPR001331">
    <property type="entry name" value="GDS_CDC24_CS"/>
</dbReference>